<dbReference type="Proteomes" id="UP001252243">
    <property type="component" value="Unassembled WGS sequence"/>
</dbReference>
<evidence type="ECO:0000256" key="1">
    <source>
        <dbReference type="SAM" id="MobiDB-lite"/>
    </source>
</evidence>
<dbReference type="Pfam" id="PF16976">
    <property type="entry name" value="RcpC"/>
    <property type="match status" value="1"/>
</dbReference>
<evidence type="ECO:0000259" key="2">
    <source>
        <dbReference type="Pfam" id="PF16976"/>
    </source>
</evidence>
<dbReference type="InterPro" id="IPR031571">
    <property type="entry name" value="RcpC_dom"/>
</dbReference>
<dbReference type="RefSeq" id="WP_310052444.1">
    <property type="nucleotide sequence ID" value="NZ_JAVDVQ010000005.1"/>
</dbReference>
<protein>
    <submittedName>
        <fullName evidence="3">Pilus assembly protein CpaB</fullName>
    </submittedName>
</protein>
<reference evidence="3 4" key="1">
    <citation type="submission" date="2023-07" db="EMBL/GenBank/DDBJ databases">
        <title>Sorghum-associated microbial communities from plants grown in Nebraska, USA.</title>
        <authorList>
            <person name="Schachtman D."/>
        </authorList>
    </citation>
    <scope>NUCLEOTIDE SEQUENCE [LARGE SCALE GENOMIC DNA]</scope>
    <source>
        <strain evidence="3 4">BE167</strain>
    </source>
</reference>
<feature type="region of interest" description="Disordered" evidence="1">
    <location>
        <begin position="178"/>
        <end position="199"/>
    </location>
</feature>
<evidence type="ECO:0000313" key="4">
    <source>
        <dbReference type="Proteomes" id="UP001252243"/>
    </source>
</evidence>
<feature type="compositionally biased region" description="Low complexity" evidence="1">
    <location>
        <begin position="179"/>
        <end position="196"/>
    </location>
</feature>
<keyword evidence="4" id="KW-1185">Reference proteome</keyword>
<gene>
    <name evidence="3" type="ORF">J2X01_001506</name>
</gene>
<dbReference type="CDD" id="cd11614">
    <property type="entry name" value="SAF_CpaB_FlgA_like"/>
    <property type="match status" value="1"/>
</dbReference>
<feature type="domain" description="Flp pilus assembly protein RcpC/CpaB" evidence="2">
    <location>
        <begin position="114"/>
        <end position="232"/>
    </location>
</feature>
<evidence type="ECO:0000313" key="3">
    <source>
        <dbReference type="EMBL" id="MDR7082218.1"/>
    </source>
</evidence>
<proteinExistence type="predicted"/>
<accession>A0ABU1UAI6</accession>
<dbReference type="EMBL" id="JAVDVQ010000005">
    <property type="protein sequence ID" value="MDR7082218.1"/>
    <property type="molecule type" value="Genomic_DNA"/>
</dbReference>
<organism evidence="3 4">
    <name type="scientific">Arthrobacter ginsengisoli</name>
    <dbReference type="NCBI Taxonomy" id="1356565"/>
    <lineage>
        <taxon>Bacteria</taxon>
        <taxon>Bacillati</taxon>
        <taxon>Actinomycetota</taxon>
        <taxon>Actinomycetes</taxon>
        <taxon>Micrococcales</taxon>
        <taxon>Micrococcaceae</taxon>
        <taxon>Arthrobacter</taxon>
    </lineage>
</organism>
<comment type="caution">
    <text evidence="3">The sequence shown here is derived from an EMBL/GenBank/DDBJ whole genome shotgun (WGS) entry which is preliminary data.</text>
</comment>
<name>A0ABU1UAI6_9MICC</name>
<sequence length="255" mass="26262">MKSRLLAGVAAVVLAVVGAILVVSYASGADARAVKALDPVEVLVVAKPVPAGTSVESLLPFLTAQTLPGTAVAKSALRSLDTFAGKVTAVELLPGEQLVAERLTAPETLQSSGAVQVPEGQQEISFQLDPQRVVGGRLVAGDHIGIFISLKTGGIEAKPDKETTQLTLHKVLVTSVQRAASAAPSPEPSASGPTAPVEDTSLPTGSLLLTVAVTDVEATKIVYGLEFGSLWLSKEPLDAKDSGRPGIMTKPEVYK</sequence>